<evidence type="ECO:0000256" key="2">
    <source>
        <dbReference type="SAM" id="SignalP"/>
    </source>
</evidence>
<gene>
    <name evidence="3" type="ORF">GGD41_002257</name>
</gene>
<dbReference type="RefSeq" id="WP_257031686.1">
    <property type="nucleotide sequence ID" value="NZ_JACCAU010000001.1"/>
</dbReference>
<reference evidence="3 4" key="1">
    <citation type="submission" date="2020-07" db="EMBL/GenBank/DDBJ databases">
        <title>Exploring microbial biodiversity for novel pathways involved in the catabolism of aromatic compounds derived from lignin.</title>
        <authorList>
            <person name="Elkins J."/>
        </authorList>
    </citation>
    <scope>NUCLEOTIDE SEQUENCE [LARGE SCALE GENOMIC DNA]</scope>
    <source>
        <strain evidence="3 4">H2C3B</strain>
    </source>
</reference>
<dbReference type="InterPro" id="IPR036777">
    <property type="entry name" value="Channel_Tsx-like_sf"/>
</dbReference>
<feature type="chain" id="PRO_5030866839" description="Nucleoside-specific outer membrane channel protein Tsx" evidence="2">
    <location>
        <begin position="28"/>
        <end position="331"/>
    </location>
</feature>
<proteinExistence type="predicted"/>
<comment type="caution">
    <text evidence="3">The sequence shown here is derived from an EMBL/GenBank/DDBJ whole genome shotgun (WGS) entry which is preliminary data.</text>
</comment>
<feature type="signal peptide" evidence="2">
    <location>
        <begin position="1"/>
        <end position="27"/>
    </location>
</feature>
<accession>A0A7Y9W687</accession>
<dbReference type="Proteomes" id="UP000572540">
    <property type="component" value="Unassembled WGS sequence"/>
</dbReference>
<evidence type="ECO:0000313" key="4">
    <source>
        <dbReference type="Proteomes" id="UP000572540"/>
    </source>
</evidence>
<organism evidence="3 4">
    <name type="scientific">Paraburkholderia bryophila</name>
    <dbReference type="NCBI Taxonomy" id="420952"/>
    <lineage>
        <taxon>Bacteria</taxon>
        <taxon>Pseudomonadati</taxon>
        <taxon>Pseudomonadota</taxon>
        <taxon>Betaproteobacteria</taxon>
        <taxon>Burkholderiales</taxon>
        <taxon>Burkholderiaceae</taxon>
        <taxon>Paraburkholderia</taxon>
    </lineage>
</organism>
<evidence type="ECO:0008006" key="5">
    <source>
        <dbReference type="Google" id="ProtNLM"/>
    </source>
</evidence>
<evidence type="ECO:0000313" key="3">
    <source>
        <dbReference type="EMBL" id="NYH15029.1"/>
    </source>
</evidence>
<sequence>MKKISKALRKPLLGVALFCCLTEFGFAEEVLTAPTTTAPPQAQSTQATPQTPPNGTAPLTFPDLKSAEQTGVPPVSWNDTFIGYRYGSNFHYPGVPDKVSQNIGYLTTTGGFKFGSYAFNVDYLVSNSANPEVGGPSAGGAQEVYSVGRVTLSASKIFGKQIGIGVIRDVGLTGGYEFGSKNDAYAQRARMIVFGPTIEFALPRGFWNLTAGFRTESNHNGIVGVDVHYNAAWHVESSWLYPFRVGPVPLMFRGFASITGPKGKDGFGVQTTTEFLTRASLLADVGALAGHPRTVYVGAGYEYWYHMYGSPTRETVSTITSVPMFQAEIHF</sequence>
<feature type="compositionally biased region" description="Low complexity" evidence="1">
    <location>
        <begin position="36"/>
        <end position="49"/>
    </location>
</feature>
<dbReference type="GO" id="GO:0009279">
    <property type="term" value="C:cell outer membrane"/>
    <property type="evidence" value="ECO:0007669"/>
    <property type="project" value="InterPro"/>
</dbReference>
<evidence type="ECO:0000256" key="1">
    <source>
        <dbReference type="SAM" id="MobiDB-lite"/>
    </source>
</evidence>
<name>A0A7Y9W687_9BURK</name>
<feature type="region of interest" description="Disordered" evidence="1">
    <location>
        <begin position="36"/>
        <end position="59"/>
    </location>
</feature>
<dbReference type="SUPFAM" id="SSF111364">
    <property type="entry name" value="Tsx-like channel"/>
    <property type="match status" value="1"/>
</dbReference>
<dbReference type="Gene3D" id="2.40.230.20">
    <property type="entry name" value="Nucleoside-specific channel-forming protein, Tsx-like"/>
    <property type="match status" value="1"/>
</dbReference>
<dbReference type="AlphaFoldDB" id="A0A7Y9W687"/>
<keyword evidence="2" id="KW-0732">Signal</keyword>
<protein>
    <recommendedName>
        <fullName evidence="5">Nucleoside-specific outer membrane channel protein Tsx</fullName>
    </recommendedName>
</protein>
<dbReference type="EMBL" id="JACCAU010000001">
    <property type="protein sequence ID" value="NYH15029.1"/>
    <property type="molecule type" value="Genomic_DNA"/>
</dbReference>